<dbReference type="RefSeq" id="XP_005710359.1">
    <property type="nucleotide sequence ID" value="XM_005710302.1"/>
</dbReference>
<dbReference type="EMBL" id="HG002119">
    <property type="protein sequence ID" value="CDF40065.1"/>
    <property type="molecule type" value="Genomic_DNA"/>
</dbReference>
<proteinExistence type="predicted"/>
<dbReference type="KEGG" id="ccp:CHC_T00000644001"/>
<evidence type="ECO:0000313" key="2">
    <source>
        <dbReference type="EMBL" id="CDF40065.1"/>
    </source>
</evidence>
<evidence type="ECO:0000313" key="3">
    <source>
        <dbReference type="Proteomes" id="UP000012073"/>
    </source>
</evidence>
<gene>
    <name evidence="2" type="ORF">CHC_T00000644001</name>
</gene>
<dbReference type="Proteomes" id="UP000012073">
    <property type="component" value="Unassembled WGS sequence"/>
</dbReference>
<evidence type="ECO:0000256" key="1">
    <source>
        <dbReference type="SAM" id="MobiDB-lite"/>
    </source>
</evidence>
<protein>
    <submittedName>
        <fullName evidence="2">Uncharacterized protein</fullName>
    </submittedName>
</protein>
<dbReference type="GeneID" id="17318072"/>
<sequence length="35" mass="3899">MGLLVQCVLVTVGPHSTAPWSQISDEAEEERKTWT</sequence>
<dbReference type="Gramene" id="CDF40065">
    <property type="protein sequence ID" value="CDF40065"/>
    <property type="gene ID" value="CHC_T00000644001"/>
</dbReference>
<organism evidence="2 3">
    <name type="scientific">Chondrus crispus</name>
    <name type="common">Carrageen Irish moss</name>
    <name type="synonym">Polymorpha crispa</name>
    <dbReference type="NCBI Taxonomy" id="2769"/>
    <lineage>
        <taxon>Eukaryota</taxon>
        <taxon>Rhodophyta</taxon>
        <taxon>Florideophyceae</taxon>
        <taxon>Rhodymeniophycidae</taxon>
        <taxon>Gigartinales</taxon>
        <taxon>Gigartinaceae</taxon>
        <taxon>Chondrus</taxon>
    </lineage>
</organism>
<feature type="region of interest" description="Disordered" evidence="1">
    <location>
        <begin position="16"/>
        <end position="35"/>
    </location>
</feature>
<name>R7QRT6_CHOCR</name>
<accession>R7QRT6</accession>
<reference evidence="3" key="1">
    <citation type="journal article" date="2013" name="Proc. Natl. Acad. Sci. U.S.A.">
        <title>Genome structure and metabolic features in the red seaweed Chondrus crispus shed light on evolution of the Archaeplastida.</title>
        <authorList>
            <person name="Collen J."/>
            <person name="Porcel B."/>
            <person name="Carre W."/>
            <person name="Ball S.G."/>
            <person name="Chaparro C."/>
            <person name="Tonon T."/>
            <person name="Barbeyron T."/>
            <person name="Michel G."/>
            <person name="Noel B."/>
            <person name="Valentin K."/>
            <person name="Elias M."/>
            <person name="Artiguenave F."/>
            <person name="Arun A."/>
            <person name="Aury J.M."/>
            <person name="Barbosa-Neto J.F."/>
            <person name="Bothwell J.H."/>
            <person name="Bouget F.Y."/>
            <person name="Brillet L."/>
            <person name="Cabello-Hurtado F."/>
            <person name="Capella-Gutierrez S."/>
            <person name="Charrier B."/>
            <person name="Cladiere L."/>
            <person name="Cock J.M."/>
            <person name="Coelho S.M."/>
            <person name="Colleoni C."/>
            <person name="Czjzek M."/>
            <person name="Da Silva C."/>
            <person name="Delage L."/>
            <person name="Denoeud F."/>
            <person name="Deschamps P."/>
            <person name="Dittami S.M."/>
            <person name="Gabaldon T."/>
            <person name="Gachon C.M."/>
            <person name="Groisillier A."/>
            <person name="Herve C."/>
            <person name="Jabbari K."/>
            <person name="Katinka M."/>
            <person name="Kloareg B."/>
            <person name="Kowalczyk N."/>
            <person name="Labadie K."/>
            <person name="Leblanc C."/>
            <person name="Lopez P.J."/>
            <person name="McLachlan D.H."/>
            <person name="Meslet-Cladiere L."/>
            <person name="Moustafa A."/>
            <person name="Nehr Z."/>
            <person name="Nyvall Collen P."/>
            <person name="Panaud O."/>
            <person name="Partensky F."/>
            <person name="Poulain J."/>
            <person name="Rensing S.A."/>
            <person name="Rousvoal S."/>
            <person name="Samson G."/>
            <person name="Symeonidi A."/>
            <person name="Weissenbach J."/>
            <person name="Zambounis A."/>
            <person name="Wincker P."/>
            <person name="Boyen C."/>
        </authorList>
    </citation>
    <scope>NUCLEOTIDE SEQUENCE [LARGE SCALE GENOMIC DNA]</scope>
    <source>
        <strain evidence="3">cv. Stackhouse</strain>
    </source>
</reference>
<dbReference type="AlphaFoldDB" id="R7QRT6"/>
<keyword evidence="3" id="KW-1185">Reference proteome</keyword>